<feature type="transmembrane region" description="Helical" evidence="5">
    <location>
        <begin position="126"/>
        <end position="147"/>
    </location>
</feature>
<reference evidence="7 8" key="1">
    <citation type="submission" date="2020-07" db="EMBL/GenBank/DDBJ databases">
        <title>Genomic Encyclopedia of Type Strains, Phase IV (KMG-IV): sequencing the most valuable type-strain genomes for metagenomic binning, comparative biology and taxonomic classification.</title>
        <authorList>
            <person name="Goeker M."/>
        </authorList>
    </citation>
    <scope>NUCLEOTIDE SEQUENCE [LARGE SCALE GENOMIC DNA]</scope>
    <source>
        <strain evidence="7 8">DSM 45533</strain>
    </source>
</reference>
<feature type="transmembrane region" description="Helical" evidence="5">
    <location>
        <begin position="410"/>
        <end position="428"/>
    </location>
</feature>
<dbReference type="Proteomes" id="UP000530928">
    <property type="component" value="Unassembled WGS sequence"/>
</dbReference>
<evidence type="ECO:0000256" key="3">
    <source>
        <dbReference type="ARBA" id="ARBA00022989"/>
    </source>
</evidence>
<dbReference type="PANTHER" id="PTHR37422">
    <property type="entry name" value="TEICHURONIC ACID BIOSYNTHESIS PROTEIN TUAE"/>
    <property type="match status" value="1"/>
</dbReference>
<feature type="transmembrane region" description="Helical" evidence="5">
    <location>
        <begin position="46"/>
        <end position="65"/>
    </location>
</feature>
<dbReference type="AlphaFoldDB" id="A0A7W0HQ31"/>
<accession>A0A7W0HQ31</accession>
<dbReference type="PANTHER" id="PTHR37422:SF13">
    <property type="entry name" value="LIPOPOLYSACCHARIDE BIOSYNTHESIS PROTEIN PA4999-RELATED"/>
    <property type="match status" value="1"/>
</dbReference>
<dbReference type="InterPro" id="IPR051533">
    <property type="entry name" value="WaaL-like"/>
</dbReference>
<feature type="transmembrane region" description="Helical" evidence="5">
    <location>
        <begin position="238"/>
        <end position="258"/>
    </location>
</feature>
<evidence type="ECO:0000313" key="8">
    <source>
        <dbReference type="Proteomes" id="UP000530928"/>
    </source>
</evidence>
<sequence>MIEPAKVSHAPRPRWLRPSWFAVVTVGLVCLPQGRSQLGAAFNVTPADVAAGVLVGVAGLSALVHRQRLPRGVVLLLLPAMAVVLATLASTDVIASLPGFVRYVEIFVLVPLAVAIVVRDAFDLRLVAGAVVFAALVQAAVGCWQSATESGASYAGLSIRAVGTFGSSDIMGMSTVVSYGFVIALAVALSQRGWIRTAAVVVVAFLSLALVLSLSRGAWLACLMAAVIMLILSGWRKLLGVACLACLVVGAGLAGGWGSTTLKERVESLASVSSQPDQSVNDRYGLWEAATGIWRDHPIVGVGPRGFVAFRDTYAPLQVSAGSDIADPVNGFQRQELRSPHNMYLLVLSEQGLIGLLAFVLLWGGLLVYTLRRRSLGDPAPERAATPAAIGLLAWQSTNFLYSDIGGPPTVAMSIMLGLLTCWALGTWTRAAA</sequence>
<organism evidence="7 8">
    <name type="scientific">Nonomuraea soli</name>
    <dbReference type="NCBI Taxonomy" id="1032476"/>
    <lineage>
        <taxon>Bacteria</taxon>
        <taxon>Bacillati</taxon>
        <taxon>Actinomycetota</taxon>
        <taxon>Actinomycetes</taxon>
        <taxon>Streptosporangiales</taxon>
        <taxon>Streptosporangiaceae</taxon>
        <taxon>Nonomuraea</taxon>
    </lineage>
</organism>
<feature type="transmembrane region" description="Helical" evidence="5">
    <location>
        <begin position="343"/>
        <end position="369"/>
    </location>
</feature>
<evidence type="ECO:0000256" key="4">
    <source>
        <dbReference type="ARBA" id="ARBA00023136"/>
    </source>
</evidence>
<dbReference type="InterPro" id="IPR007016">
    <property type="entry name" value="O-antigen_ligase-rel_domated"/>
</dbReference>
<keyword evidence="4 5" id="KW-0472">Membrane</keyword>
<evidence type="ECO:0000256" key="5">
    <source>
        <dbReference type="SAM" id="Phobius"/>
    </source>
</evidence>
<keyword evidence="3 5" id="KW-1133">Transmembrane helix</keyword>
<evidence type="ECO:0000259" key="6">
    <source>
        <dbReference type="Pfam" id="PF04932"/>
    </source>
</evidence>
<feature type="transmembrane region" description="Helical" evidence="5">
    <location>
        <begin position="170"/>
        <end position="189"/>
    </location>
</feature>
<dbReference type="EMBL" id="JACDUR010000003">
    <property type="protein sequence ID" value="MBA2891397.1"/>
    <property type="molecule type" value="Genomic_DNA"/>
</dbReference>
<name>A0A7W0HQ31_9ACTN</name>
<dbReference type="GO" id="GO:0016020">
    <property type="term" value="C:membrane"/>
    <property type="evidence" value="ECO:0007669"/>
    <property type="project" value="UniProtKB-SubCell"/>
</dbReference>
<feature type="transmembrane region" description="Helical" evidence="5">
    <location>
        <begin position="100"/>
        <end position="119"/>
    </location>
</feature>
<protein>
    <recommendedName>
        <fullName evidence="6">O-antigen ligase-related domain-containing protein</fullName>
    </recommendedName>
</protein>
<keyword evidence="8" id="KW-1185">Reference proteome</keyword>
<feature type="domain" description="O-antigen ligase-related" evidence="6">
    <location>
        <begin position="202"/>
        <end position="360"/>
    </location>
</feature>
<proteinExistence type="predicted"/>
<comment type="caution">
    <text evidence="7">The sequence shown here is derived from an EMBL/GenBank/DDBJ whole genome shotgun (WGS) entry which is preliminary data.</text>
</comment>
<evidence type="ECO:0000256" key="1">
    <source>
        <dbReference type="ARBA" id="ARBA00004141"/>
    </source>
</evidence>
<feature type="transmembrane region" description="Helical" evidence="5">
    <location>
        <begin position="72"/>
        <end position="94"/>
    </location>
</feature>
<feature type="transmembrane region" description="Helical" evidence="5">
    <location>
        <begin position="201"/>
        <end position="232"/>
    </location>
</feature>
<gene>
    <name evidence="7" type="ORF">HNR30_002738</name>
</gene>
<dbReference type="RefSeq" id="WP_220133566.1">
    <property type="nucleotide sequence ID" value="NZ_BAABAM010000002.1"/>
</dbReference>
<keyword evidence="2 5" id="KW-0812">Transmembrane</keyword>
<comment type="subcellular location">
    <subcellularLocation>
        <location evidence="1">Membrane</location>
        <topology evidence="1">Multi-pass membrane protein</topology>
    </subcellularLocation>
</comment>
<evidence type="ECO:0000256" key="2">
    <source>
        <dbReference type="ARBA" id="ARBA00022692"/>
    </source>
</evidence>
<dbReference type="Pfam" id="PF04932">
    <property type="entry name" value="Wzy_C"/>
    <property type="match status" value="1"/>
</dbReference>
<evidence type="ECO:0000313" key="7">
    <source>
        <dbReference type="EMBL" id="MBA2891397.1"/>
    </source>
</evidence>